<evidence type="ECO:0000313" key="7">
    <source>
        <dbReference type="Proteomes" id="UP001174932"/>
    </source>
</evidence>
<feature type="binding site" evidence="3 4">
    <location>
        <position position="139"/>
    </location>
    <ligand>
        <name>Zn(2+)</name>
        <dbReference type="ChEBI" id="CHEBI:29105"/>
    </ligand>
</feature>
<feature type="binding site" evidence="3 4">
    <location>
        <position position="123"/>
    </location>
    <ligand>
        <name>Zn(2+)</name>
        <dbReference type="ChEBI" id="CHEBI:29105"/>
    </ligand>
</feature>
<feature type="binding site" evidence="3">
    <location>
        <begin position="179"/>
        <end position="181"/>
    </location>
    <ligand>
        <name>NAD(+)</name>
        <dbReference type="ChEBI" id="CHEBI:57540"/>
    </ligand>
</feature>
<dbReference type="PANTHER" id="PTHR11085">
    <property type="entry name" value="NAD-DEPENDENT PROTEIN DEACYLASE SIRTUIN-5, MITOCHONDRIAL-RELATED"/>
    <property type="match status" value="1"/>
</dbReference>
<dbReference type="InterPro" id="IPR026591">
    <property type="entry name" value="Sirtuin_cat_small_dom_sf"/>
</dbReference>
<keyword evidence="6" id="KW-0012">Acyltransferase</keyword>
<dbReference type="Pfam" id="PF02146">
    <property type="entry name" value="SIR2"/>
    <property type="match status" value="1"/>
</dbReference>
<feature type="binding site" evidence="3 4">
    <location>
        <position position="120"/>
    </location>
    <ligand>
        <name>Zn(2+)</name>
        <dbReference type="ChEBI" id="CHEBI:29105"/>
    </ligand>
</feature>
<name>A0ABT8YFK2_9HYPH</name>
<gene>
    <name evidence="3" type="primary">cobB</name>
    <name evidence="6" type="ORF">Q4481_00840</name>
</gene>
<dbReference type="Proteomes" id="UP001174932">
    <property type="component" value="Unassembled WGS sequence"/>
</dbReference>
<feature type="binding site" evidence="3 4">
    <location>
        <position position="142"/>
    </location>
    <ligand>
        <name>Zn(2+)</name>
        <dbReference type="ChEBI" id="CHEBI:29105"/>
    </ligand>
</feature>
<dbReference type="InterPro" id="IPR029035">
    <property type="entry name" value="DHS-like_NAD/FAD-binding_dom"/>
</dbReference>
<reference evidence="6" key="2">
    <citation type="submission" date="2023-07" db="EMBL/GenBank/DDBJ databases">
        <authorList>
            <person name="Shen H."/>
        </authorList>
    </citation>
    <scope>NUCLEOTIDE SEQUENCE</scope>
    <source>
        <strain evidence="6">TNR-22</strain>
    </source>
</reference>
<dbReference type="SUPFAM" id="SSF52467">
    <property type="entry name" value="DHS-like NAD/FAD-binding domain"/>
    <property type="match status" value="1"/>
</dbReference>
<feature type="domain" description="Deacetylase sirtuin-type" evidence="5">
    <location>
        <begin position="1"/>
        <end position="237"/>
    </location>
</feature>
<comment type="caution">
    <text evidence="6">The sequence shown here is derived from an EMBL/GenBank/DDBJ whole genome shotgun (WGS) entry which is preliminary data.</text>
</comment>
<protein>
    <recommendedName>
        <fullName evidence="3">NAD-dependent protein deacylase</fullName>
        <ecNumber evidence="3">2.3.1.286</ecNumber>
    </recommendedName>
    <alternativeName>
        <fullName evidence="3">Regulatory protein SIR2 homolog</fullName>
    </alternativeName>
</protein>
<dbReference type="HAMAP" id="MF_01121">
    <property type="entry name" value="Sirtuin_ClassIII"/>
    <property type="match status" value="1"/>
</dbReference>
<dbReference type="PANTHER" id="PTHR11085:SF4">
    <property type="entry name" value="NAD-DEPENDENT PROTEIN DEACYLASE"/>
    <property type="match status" value="1"/>
</dbReference>
<dbReference type="InterPro" id="IPR026590">
    <property type="entry name" value="Ssirtuin_cat_dom"/>
</dbReference>
<dbReference type="EMBL" id="JAUOZU010000001">
    <property type="protein sequence ID" value="MDO6962479.1"/>
    <property type="molecule type" value="Genomic_DNA"/>
</dbReference>
<dbReference type="RefSeq" id="WP_304374314.1">
    <property type="nucleotide sequence ID" value="NZ_JAUOZU010000001.1"/>
</dbReference>
<dbReference type="EC" id="2.3.1.286" evidence="3"/>
<comment type="subcellular location">
    <subcellularLocation>
        <location evidence="3">Cytoplasm</location>
    </subcellularLocation>
</comment>
<feature type="binding site" evidence="3">
    <location>
        <begin position="15"/>
        <end position="34"/>
    </location>
    <ligand>
        <name>NAD(+)</name>
        <dbReference type="ChEBI" id="CHEBI:57540"/>
    </ligand>
</feature>
<proteinExistence type="inferred from homology"/>
<dbReference type="Gene3D" id="3.30.1600.10">
    <property type="entry name" value="SIR2/SIRT2 'Small Domain"/>
    <property type="match status" value="1"/>
</dbReference>
<evidence type="ECO:0000259" key="5">
    <source>
        <dbReference type="PROSITE" id="PS50305"/>
    </source>
</evidence>
<keyword evidence="1 6" id="KW-0808">Transferase</keyword>
<feature type="active site" description="Proton acceptor" evidence="3 4">
    <location>
        <position position="112"/>
    </location>
</feature>
<dbReference type="Gene3D" id="3.40.50.1220">
    <property type="entry name" value="TPP-binding domain"/>
    <property type="match status" value="1"/>
</dbReference>
<dbReference type="GO" id="GO:0034979">
    <property type="term" value="F:NAD-dependent protein lysine deacetylase activity"/>
    <property type="evidence" value="ECO:0007669"/>
    <property type="project" value="UniProtKB-EC"/>
</dbReference>
<feature type="binding site" evidence="3">
    <location>
        <begin position="94"/>
        <end position="97"/>
    </location>
    <ligand>
        <name>NAD(+)</name>
        <dbReference type="ChEBI" id="CHEBI:57540"/>
    </ligand>
</feature>
<evidence type="ECO:0000256" key="1">
    <source>
        <dbReference type="ARBA" id="ARBA00022679"/>
    </source>
</evidence>
<evidence type="ECO:0000313" key="6">
    <source>
        <dbReference type="EMBL" id="MDO6962479.1"/>
    </source>
</evidence>
<comment type="catalytic activity">
    <reaction evidence="3">
        <text>N(6)-succinyl-L-lysyl-[protein] + NAD(+) + H2O = 2''-O-succinyl-ADP-D-ribose + nicotinamide + L-lysyl-[protein]</text>
        <dbReference type="Rhea" id="RHEA:47668"/>
        <dbReference type="Rhea" id="RHEA-COMP:9752"/>
        <dbReference type="Rhea" id="RHEA-COMP:11877"/>
        <dbReference type="ChEBI" id="CHEBI:15377"/>
        <dbReference type="ChEBI" id="CHEBI:17154"/>
        <dbReference type="ChEBI" id="CHEBI:29969"/>
        <dbReference type="ChEBI" id="CHEBI:57540"/>
        <dbReference type="ChEBI" id="CHEBI:87830"/>
        <dbReference type="ChEBI" id="CHEBI:87832"/>
    </reaction>
</comment>
<comment type="function">
    <text evidence="3">NAD-dependent lysine deacetylase and desuccinylase that specifically removes acetyl and succinyl groups on target proteins. Modulates the activities of several proteins which are inactive in their acylated form.</text>
</comment>
<dbReference type="PROSITE" id="PS50305">
    <property type="entry name" value="SIRTUIN"/>
    <property type="match status" value="1"/>
</dbReference>
<dbReference type="InterPro" id="IPR027546">
    <property type="entry name" value="Sirtuin_class_III"/>
</dbReference>
<evidence type="ECO:0000256" key="2">
    <source>
        <dbReference type="ARBA" id="ARBA00023027"/>
    </source>
</evidence>
<keyword evidence="3 4" id="KW-0862">Zinc</keyword>
<dbReference type="CDD" id="cd01412">
    <property type="entry name" value="SIRT5_Af1_CobB"/>
    <property type="match status" value="1"/>
</dbReference>
<dbReference type="InterPro" id="IPR003000">
    <property type="entry name" value="Sirtuin"/>
</dbReference>
<accession>A0ABT8YFK2</accession>
<feature type="binding site" evidence="3">
    <location>
        <position position="62"/>
    </location>
    <ligand>
        <name>substrate</name>
    </ligand>
</feature>
<sequence>MPQLSDAPSIVILTGAGISAASGLATFRDRGGIWAQVDYREVATPEGFARNPAKVQDFYNFRRREALAVEPNDAHHALARLELAWPGDFLLVTQNVDDLHERAGSKKLLHMHGELNSVLCLKCESRHGWREDIDAAATCPACGGTGTLRPDIVWFGEIPYHMDRIETALDKAALFLSIGTSGTVYPAAGFAEMARRAGARTIEINLEASGRGSLFHECITGPATDTLPAFVDRLLADQQ</sequence>
<comment type="similarity">
    <text evidence="3">Belongs to the sirtuin family. Class III subfamily.</text>
</comment>
<comment type="catalytic activity">
    <reaction evidence="3">
        <text>N(6)-acetyl-L-lysyl-[protein] + NAD(+) + H2O = 2''-O-acetyl-ADP-D-ribose + nicotinamide + L-lysyl-[protein]</text>
        <dbReference type="Rhea" id="RHEA:43636"/>
        <dbReference type="Rhea" id="RHEA-COMP:9752"/>
        <dbReference type="Rhea" id="RHEA-COMP:10731"/>
        <dbReference type="ChEBI" id="CHEBI:15377"/>
        <dbReference type="ChEBI" id="CHEBI:17154"/>
        <dbReference type="ChEBI" id="CHEBI:29969"/>
        <dbReference type="ChEBI" id="CHEBI:57540"/>
        <dbReference type="ChEBI" id="CHEBI:61930"/>
        <dbReference type="ChEBI" id="CHEBI:83767"/>
        <dbReference type="EC" id="2.3.1.286"/>
    </reaction>
</comment>
<feature type="binding site" evidence="3">
    <location>
        <position position="223"/>
    </location>
    <ligand>
        <name>NAD(+)</name>
        <dbReference type="ChEBI" id="CHEBI:57540"/>
    </ligand>
</feature>
<organism evidence="6 7">
    <name type="scientific">Rhizobium alvei</name>
    <dbReference type="NCBI Taxonomy" id="1132659"/>
    <lineage>
        <taxon>Bacteria</taxon>
        <taxon>Pseudomonadati</taxon>
        <taxon>Pseudomonadota</taxon>
        <taxon>Alphaproteobacteria</taxon>
        <taxon>Hyphomicrobiales</taxon>
        <taxon>Rhizobiaceae</taxon>
        <taxon>Rhizobium/Agrobacterium group</taxon>
        <taxon>Rhizobium</taxon>
    </lineage>
</organism>
<keyword evidence="3 4" id="KW-0479">Metal-binding</keyword>
<reference evidence="6" key="1">
    <citation type="journal article" date="2015" name="Int. J. Syst. Evol. Microbiol.">
        <title>Rhizobium alvei sp. nov., isolated from a freshwater river.</title>
        <authorList>
            <person name="Sheu S.Y."/>
            <person name="Huang H.W."/>
            <person name="Young C.C."/>
            <person name="Chen W.M."/>
        </authorList>
    </citation>
    <scope>NUCLEOTIDE SEQUENCE</scope>
    <source>
        <strain evidence="6">TNR-22</strain>
    </source>
</reference>
<evidence type="ECO:0000256" key="4">
    <source>
        <dbReference type="PROSITE-ProRule" id="PRU00236"/>
    </source>
</evidence>
<keyword evidence="3" id="KW-0963">Cytoplasm</keyword>
<comment type="domain">
    <text evidence="3">2 residues (Tyr-59 and Arg-62) present in a large hydrophobic pocket are probably involved in substrate specificity. They are important for desuccinylation activity, but dispensable for deacetylation activity.</text>
</comment>
<feature type="binding site" evidence="3">
    <location>
        <position position="59"/>
    </location>
    <ligand>
        <name>substrate</name>
    </ligand>
</feature>
<dbReference type="InterPro" id="IPR050134">
    <property type="entry name" value="NAD-dep_sirtuin_deacylases"/>
</dbReference>
<feature type="binding site" evidence="3">
    <location>
        <begin position="205"/>
        <end position="207"/>
    </location>
    <ligand>
        <name>NAD(+)</name>
        <dbReference type="ChEBI" id="CHEBI:57540"/>
    </ligand>
</feature>
<keyword evidence="2 3" id="KW-0520">NAD</keyword>
<comment type="cofactor">
    <cofactor evidence="3">
        <name>Zn(2+)</name>
        <dbReference type="ChEBI" id="CHEBI:29105"/>
    </cofactor>
    <text evidence="3">Binds 1 zinc ion per subunit.</text>
</comment>
<evidence type="ECO:0000256" key="3">
    <source>
        <dbReference type="HAMAP-Rule" id="MF_01121"/>
    </source>
</evidence>
<keyword evidence="7" id="KW-1185">Reference proteome</keyword>